<feature type="region of interest" description="Disordered" evidence="1">
    <location>
        <begin position="17"/>
        <end position="162"/>
    </location>
</feature>
<feature type="compositionally biased region" description="Basic and acidic residues" evidence="1">
    <location>
        <begin position="137"/>
        <end position="149"/>
    </location>
</feature>
<feature type="compositionally biased region" description="Pro residues" evidence="1">
    <location>
        <begin position="93"/>
        <end position="126"/>
    </location>
</feature>
<feature type="chain" id="PRO_5013045184" evidence="2">
    <location>
        <begin position="21"/>
        <end position="294"/>
    </location>
</feature>
<protein>
    <submittedName>
        <fullName evidence="3">Uncharacterized protein</fullName>
    </submittedName>
</protein>
<keyword evidence="2" id="KW-0732">Signal</keyword>
<evidence type="ECO:0000256" key="1">
    <source>
        <dbReference type="SAM" id="MobiDB-lite"/>
    </source>
</evidence>
<proteinExistence type="predicted"/>
<dbReference type="OrthoDB" id="2787706at2759"/>
<dbReference type="AlphaFoldDB" id="A0A1Q9ELS8"/>
<feature type="compositionally biased region" description="Gly residues" evidence="1">
    <location>
        <begin position="38"/>
        <end position="51"/>
    </location>
</feature>
<gene>
    <name evidence="3" type="ORF">AK812_SmicGene8151</name>
</gene>
<comment type="caution">
    <text evidence="3">The sequence shown here is derived from an EMBL/GenBank/DDBJ whole genome shotgun (WGS) entry which is preliminary data.</text>
</comment>
<name>A0A1Q9ELS8_SYMMI</name>
<accession>A0A1Q9ELS8</accession>
<dbReference type="EMBL" id="LSRX01000119">
    <property type="protein sequence ID" value="OLQ08370.1"/>
    <property type="molecule type" value="Genomic_DNA"/>
</dbReference>
<evidence type="ECO:0000313" key="4">
    <source>
        <dbReference type="Proteomes" id="UP000186817"/>
    </source>
</evidence>
<keyword evidence="4" id="KW-1185">Reference proteome</keyword>
<dbReference type="Proteomes" id="UP000186817">
    <property type="component" value="Unassembled WGS sequence"/>
</dbReference>
<reference evidence="3 4" key="1">
    <citation type="submission" date="2016-02" db="EMBL/GenBank/DDBJ databases">
        <title>Genome analysis of coral dinoflagellate symbionts highlights evolutionary adaptations to a symbiotic lifestyle.</title>
        <authorList>
            <person name="Aranda M."/>
            <person name="Li Y."/>
            <person name="Liew Y.J."/>
            <person name="Baumgarten S."/>
            <person name="Simakov O."/>
            <person name="Wilson M."/>
            <person name="Piel J."/>
            <person name="Ashoor H."/>
            <person name="Bougouffa S."/>
            <person name="Bajic V.B."/>
            <person name="Ryu T."/>
            <person name="Ravasi T."/>
            <person name="Bayer T."/>
            <person name="Micklem G."/>
            <person name="Kim H."/>
            <person name="Bhak J."/>
            <person name="Lajeunesse T.C."/>
            <person name="Voolstra C.R."/>
        </authorList>
    </citation>
    <scope>NUCLEOTIDE SEQUENCE [LARGE SCALE GENOMIC DNA]</scope>
    <source>
        <strain evidence="3 4">CCMP2467</strain>
    </source>
</reference>
<sequence>MIRLSLALAAILQLLPEAAPDSDDLDMPVDSENNDGGHPPGGGPSGPGSGYGPSPDEPALPVEYHHDARPPGGPPGAPGAAPQFSNPDQVLSPPMPWPAPATPIVPVPIPPHPQFPLPQSLRPPSPRNVAPTRARGAHPDDVSKAKEPPVPDADGDSDSDATVDYREDGLLALASGDDDVLIRLPANFKADPSLVPLDGDGFASGLTKQDKVKAGTVTPAMQQKYAKEIRAAKLEEFKSYLDNDAIRLTDRRKLGRDVNFLTGRWVLTVKVDKNGFFSKFKAHWVCRGFQDKFA</sequence>
<evidence type="ECO:0000313" key="3">
    <source>
        <dbReference type="EMBL" id="OLQ08370.1"/>
    </source>
</evidence>
<feature type="signal peptide" evidence="2">
    <location>
        <begin position="1"/>
        <end position="20"/>
    </location>
</feature>
<feature type="compositionally biased region" description="Acidic residues" evidence="1">
    <location>
        <begin position="20"/>
        <end position="33"/>
    </location>
</feature>
<organism evidence="3 4">
    <name type="scientific">Symbiodinium microadriaticum</name>
    <name type="common">Dinoflagellate</name>
    <name type="synonym">Zooxanthella microadriatica</name>
    <dbReference type="NCBI Taxonomy" id="2951"/>
    <lineage>
        <taxon>Eukaryota</taxon>
        <taxon>Sar</taxon>
        <taxon>Alveolata</taxon>
        <taxon>Dinophyceae</taxon>
        <taxon>Suessiales</taxon>
        <taxon>Symbiodiniaceae</taxon>
        <taxon>Symbiodinium</taxon>
    </lineage>
</organism>
<evidence type="ECO:0000256" key="2">
    <source>
        <dbReference type="SAM" id="SignalP"/>
    </source>
</evidence>